<accession>A0AAN8T931</accession>
<dbReference type="InterPro" id="IPR002828">
    <property type="entry name" value="SurE-like_Pase/nucleotidase"/>
</dbReference>
<keyword evidence="3" id="KW-0378">Hydrolase</keyword>
<proteinExistence type="inferred from homology"/>
<dbReference type="GO" id="GO:0008252">
    <property type="term" value="F:nucleotidase activity"/>
    <property type="evidence" value="ECO:0007669"/>
    <property type="project" value="InterPro"/>
</dbReference>
<organism evidence="5 6">
    <name type="scientific">Solanum bulbocastanum</name>
    <name type="common">Wild potato</name>
    <dbReference type="NCBI Taxonomy" id="147425"/>
    <lineage>
        <taxon>Eukaryota</taxon>
        <taxon>Viridiplantae</taxon>
        <taxon>Streptophyta</taxon>
        <taxon>Embryophyta</taxon>
        <taxon>Tracheophyta</taxon>
        <taxon>Spermatophyta</taxon>
        <taxon>Magnoliopsida</taxon>
        <taxon>eudicotyledons</taxon>
        <taxon>Gunneridae</taxon>
        <taxon>Pentapetalae</taxon>
        <taxon>asterids</taxon>
        <taxon>lamiids</taxon>
        <taxon>Solanales</taxon>
        <taxon>Solanaceae</taxon>
        <taxon>Solanoideae</taxon>
        <taxon>Solaneae</taxon>
        <taxon>Solanum</taxon>
    </lineage>
</organism>
<comment type="caution">
    <text evidence="5">The sequence shown here is derived from an EMBL/GenBank/DDBJ whole genome shotgun (WGS) entry which is preliminary data.</text>
</comment>
<sequence>MEASLVVGDRPTVLVTNDDGIDAPGLRALVSLLVSTNRFHVLVCAPDSEKSAVSHSITWRNALSVKQVDISGATAFAVSEYTQVQWLALGRLSSVVFLLCLYHIIGFVEKAMLMTSHWLLKLAYPSSALYWLQSRQNTIPRIAFSILMCQQMLSITRDTV</sequence>
<dbReference type="PANTHER" id="PTHR30457:SF0">
    <property type="entry name" value="PHOSPHATASE, PUTATIVE (AFU_ORTHOLOGUE AFUA_4G01070)-RELATED"/>
    <property type="match status" value="1"/>
</dbReference>
<name>A0AAN8T931_SOLBU</name>
<gene>
    <name evidence="5" type="ORF">RDI58_023046</name>
</gene>
<dbReference type="PANTHER" id="PTHR30457">
    <property type="entry name" value="5'-NUCLEOTIDASE SURE"/>
    <property type="match status" value="1"/>
</dbReference>
<dbReference type="GO" id="GO:0046872">
    <property type="term" value="F:metal ion binding"/>
    <property type="evidence" value="ECO:0007669"/>
    <property type="project" value="UniProtKB-KW"/>
</dbReference>
<dbReference type="InterPro" id="IPR030048">
    <property type="entry name" value="SurE"/>
</dbReference>
<evidence type="ECO:0000256" key="3">
    <source>
        <dbReference type="ARBA" id="ARBA00022801"/>
    </source>
</evidence>
<protein>
    <recommendedName>
        <fullName evidence="4">Survival protein SurE-like phosphatase/nucleotidase domain-containing protein</fullName>
    </recommendedName>
</protein>
<evidence type="ECO:0000259" key="4">
    <source>
        <dbReference type="Pfam" id="PF01975"/>
    </source>
</evidence>
<dbReference type="EMBL" id="JBANQN010000009">
    <property type="protein sequence ID" value="KAK6780862.1"/>
    <property type="molecule type" value="Genomic_DNA"/>
</dbReference>
<dbReference type="GO" id="GO:0005829">
    <property type="term" value="C:cytosol"/>
    <property type="evidence" value="ECO:0007669"/>
    <property type="project" value="TreeGrafter"/>
</dbReference>
<evidence type="ECO:0000256" key="1">
    <source>
        <dbReference type="ARBA" id="ARBA00011062"/>
    </source>
</evidence>
<comment type="similarity">
    <text evidence="1">Belongs to the SurE nucleotidase family.</text>
</comment>
<evidence type="ECO:0000256" key="2">
    <source>
        <dbReference type="ARBA" id="ARBA00022723"/>
    </source>
</evidence>
<feature type="domain" description="Survival protein SurE-like phosphatase/nucleotidase" evidence="4">
    <location>
        <begin position="13"/>
        <end position="79"/>
    </location>
</feature>
<reference evidence="5 6" key="1">
    <citation type="submission" date="2024-02" db="EMBL/GenBank/DDBJ databases">
        <title>de novo genome assembly of Solanum bulbocastanum strain 11H21.</title>
        <authorList>
            <person name="Hosaka A.J."/>
        </authorList>
    </citation>
    <scope>NUCLEOTIDE SEQUENCE [LARGE SCALE GENOMIC DNA]</scope>
    <source>
        <tissue evidence="5">Young leaves</tissue>
    </source>
</reference>
<dbReference type="InterPro" id="IPR036523">
    <property type="entry name" value="SurE-like_sf"/>
</dbReference>
<dbReference type="Proteomes" id="UP001371456">
    <property type="component" value="Unassembled WGS sequence"/>
</dbReference>
<dbReference type="AlphaFoldDB" id="A0AAN8T931"/>
<evidence type="ECO:0000313" key="6">
    <source>
        <dbReference type="Proteomes" id="UP001371456"/>
    </source>
</evidence>
<keyword evidence="6" id="KW-1185">Reference proteome</keyword>
<dbReference type="Pfam" id="PF01975">
    <property type="entry name" value="SurE"/>
    <property type="match status" value="1"/>
</dbReference>
<dbReference type="Gene3D" id="3.40.1210.10">
    <property type="entry name" value="Survival protein SurE-like phosphatase/nucleotidase"/>
    <property type="match status" value="1"/>
</dbReference>
<dbReference type="SUPFAM" id="SSF64167">
    <property type="entry name" value="SurE-like"/>
    <property type="match status" value="1"/>
</dbReference>
<evidence type="ECO:0000313" key="5">
    <source>
        <dbReference type="EMBL" id="KAK6780862.1"/>
    </source>
</evidence>
<keyword evidence="2" id="KW-0479">Metal-binding</keyword>